<evidence type="ECO:0000313" key="2">
    <source>
        <dbReference type="Proteomes" id="UP000520767"/>
    </source>
</evidence>
<keyword evidence="1" id="KW-0808">Transferase</keyword>
<dbReference type="AlphaFoldDB" id="A0A7W7Q373"/>
<dbReference type="Proteomes" id="UP000520767">
    <property type="component" value="Unassembled WGS sequence"/>
</dbReference>
<evidence type="ECO:0000313" key="1">
    <source>
        <dbReference type="EMBL" id="MBB4906038.1"/>
    </source>
</evidence>
<dbReference type="RefSeq" id="WP_184810168.1">
    <property type="nucleotide sequence ID" value="NZ_JACHJQ010000002.1"/>
</dbReference>
<dbReference type="GO" id="GO:0008168">
    <property type="term" value="F:methyltransferase activity"/>
    <property type="evidence" value="ECO:0007669"/>
    <property type="project" value="UniProtKB-KW"/>
</dbReference>
<sequence>MRRLLEPALAAAAALTAARATRRMAADYWDTETLTPRTVALVYSAGLANAGAYVLAVRHRSWPLPLPTRTAALGGAAVAAALVTRGRHTRNPRTVGLVAALTGIGITARSGLACTIAVAVWAAVRQPMPADERHLARMLGNQHSRQL</sequence>
<keyword evidence="2" id="KW-1185">Reference proteome</keyword>
<keyword evidence="1" id="KW-0489">Methyltransferase</keyword>
<reference evidence="1 2" key="1">
    <citation type="submission" date="2020-08" db="EMBL/GenBank/DDBJ databases">
        <title>Genomic Encyclopedia of Type Strains, Phase III (KMG-III): the genomes of soil and plant-associated and newly described type strains.</title>
        <authorList>
            <person name="Whitman W."/>
        </authorList>
    </citation>
    <scope>NUCLEOTIDE SEQUENCE [LARGE SCALE GENOMIC DNA]</scope>
    <source>
        <strain evidence="1 2">CECT 8960</strain>
    </source>
</reference>
<protein>
    <submittedName>
        <fullName evidence="1">Protein-S-isoprenylcysteine O-methyltransferase Ste14</fullName>
    </submittedName>
</protein>
<comment type="caution">
    <text evidence="1">The sequence shown here is derived from an EMBL/GenBank/DDBJ whole genome shotgun (WGS) entry which is preliminary data.</text>
</comment>
<dbReference type="GO" id="GO:0032259">
    <property type="term" value="P:methylation"/>
    <property type="evidence" value="ECO:0007669"/>
    <property type="project" value="UniProtKB-KW"/>
</dbReference>
<organism evidence="1 2">
    <name type="scientific">Actinophytocola algeriensis</name>
    <dbReference type="NCBI Taxonomy" id="1768010"/>
    <lineage>
        <taxon>Bacteria</taxon>
        <taxon>Bacillati</taxon>
        <taxon>Actinomycetota</taxon>
        <taxon>Actinomycetes</taxon>
        <taxon>Pseudonocardiales</taxon>
        <taxon>Pseudonocardiaceae</taxon>
    </lineage>
</organism>
<proteinExistence type="predicted"/>
<name>A0A7W7Q373_9PSEU</name>
<gene>
    <name evidence="1" type="ORF">FHR82_002255</name>
</gene>
<accession>A0A7W7Q373</accession>
<dbReference type="EMBL" id="JACHJQ010000002">
    <property type="protein sequence ID" value="MBB4906038.1"/>
    <property type="molecule type" value="Genomic_DNA"/>
</dbReference>